<feature type="signal peptide" evidence="7">
    <location>
        <begin position="1"/>
        <end position="23"/>
    </location>
</feature>
<dbReference type="SUPFAM" id="SSF50022">
    <property type="entry name" value="ISP domain"/>
    <property type="match status" value="1"/>
</dbReference>
<keyword evidence="4" id="KW-0411">Iron-sulfur</keyword>
<dbReference type="PANTHER" id="PTHR10134">
    <property type="entry name" value="CYTOCHROME B-C1 COMPLEX SUBUNIT RIESKE, MITOCHONDRIAL"/>
    <property type="match status" value="1"/>
</dbReference>
<dbReference type="AlphaFoldDB" id="A0A553E8D5"/>
<comment type="cofactor">
    <cofactor evidence="6">
        <name>[2Fe-2S] cluster</name>
        <dbReference type="ChEBI" id="CHEBI:190135"/>
    </cofactor>
</comment>
<dbReference type="InterPro" id="IPR036922">
    <property type="entry name" value="Rieske_2Fe-2S_sf"/>
</dbReference>
<dbReference type="GO" id="GO:0051537">
    <property type="term" value="F:2 iron, 2 sulfur cluster binding"/>
    <property type="evidence" value="ECO:0007669"/>
    <property type="project" value="UniProtKB-KW"/>
</dbReference>
<dbReference type="Proteomes" id="UP000316371">
    <property type="component" value="Unassembled WGS sequence"/>
</dbReference>
<keyword evidence="10" id="KW-1185">Reference proteome</keyword>
<dbReference type="InterPro" id="IPR017941">
    <property type="entry name" value="Rieske_2Fe-2S"/>
</dbReference>
<keyword evidence="1" id="KW-0001">2Fe-2S</keyword>
<feature type="domain" description="Rieske" evidence="8">
    <location>
        <begin position="46"/>
        <end position="137"/>
    </location>
</feature>
<dbReference type="InterPro" id="IPR005805">
    <property type="entry name" value="Rieske_Fe-S_prot_C"/>
</dbReference>
<evidence type="ECO:0000313" key="9">
    <source>
        <dbReference type="EMBL" id="TRX41297.1"/>
    </source>
</evidence>
<evidence type="ECO:0000256" key="1">
    <source>
        <dbReference type="ARBA" id="ARBA00022714"/>
    </source>
</evidence>
<evidence type="ECO:0000256" key="7">
    <source>
        <dbReference type="SAM" id="SignalP"/>
    </source>
</evidence>
<keyword evidence="5" id="KW-1015">Disulfide bond</keyword>
<keyword evidence="2" id="KW-0479">Metal-binding</keyword>
<dbReference type="PRINTS" id="PR00162">
    <property type="entry name" value="RIESKE"/>
</dbReference>
<comment type="caution">
    <text evidence="9">The sequence shown here is derived from an EMBL/GenBank/DDBJ whole genome shotgun (WGS) entry which is preliminary data.</text>
</comment>
<evidence type="ECO:0000256" key="5">
    <source>
        <dbReference type="ARBA" id="ARBA00023157"/>
    </source>
</evidence>
<sequence>MNRKEFFARVGFGAAAILVPACIAGLATSCQSEGSPSVAPSNVDFNVDVSSGSLATNGGFMVSNGIVIARTLTGSYLAVSASCTHQGTNVNYDSTGNKFVCPNHGAQFSSTGAVTQGPASSNLKMYNTALSGNTLRIYS</sequence>
<dbReference type="RefSeq" id="WP_144255485.1">
    <property type="nucleotide sequence ID" value="NZ_VJZT01000003.1"/>
</dbReference>
<feature type="chain" id="PRO_5022061066" evidence="7">
    <location>
        <begin position="24"/>
        <end position="139"/>
    </location>
</feature>
<evidence type="ECO:0000313" key="10">
    <source>
        <dbReference type="Proteomes" id="UP000316371"/>
    </source>
</evidence>
<dbReference type="Pfam" id="PF00355">
    <property type="entry name" value="Rieske"/>
    <property type="match status" value="1"/>
</dbReference>
<dbReference type="CDD" id="cd03467">
    <property type="entry name" value="Rieske"/>
    <property type="match status" value="1"/>
</dbReference>
<proteinExistence type="predicted"/>
<dbReference type="EMBL" id="VJZT01000003">
    <property type="protein sequence ID" value="TRX41297.1"/>
    <property type="molecule type" value="Genomic_DNA"/>
</dbReference>
<protein>
    <submittedName>
        <fullName evidence="9">Rieske 2Fe-2S domain-containing protein</fullName>
    </submittedName>
</protein>
<accession>A0A553E8D5</accession>
<dbReference type="InterPro" id="IPR014349">
    <property type="entry name" value="Rieske_Fe-S_prot"/>
</dbReference>
<evidence type="ECO:0000259" key="8">
    <source>
        <dbReference type="PROSITE" id="PS51296"/>
    </source>
</evidence>
<dbReference type="PROSITE" id="PS51296">
    <property type="entry name" value="RIESKE"/>
    <property type="match status" value="1"/>
</dbReference>
<dbReference type="GO" id="GO:0016020">
    <property type="term" value="C:membrane"/>
    <property type="evidence" value="ECO:0007669"/>
    <property type="project" value="InterPro"/>
</dbReference>
<keyword evidence="7" id="KW-0732">Signal</keyword>
<evidence type="ECO:0000256" key="3">
    <source>
        <dbReference type="ARBA" id="ARBA00023004"/>
    </source>
</evidence>
<evidence type="ECO:0000256" key="2">
    <source>
        <dbReference type="ARBA" id="ARBA00022723"/>
    </source>
</evidence>
<name>A0A553E8D5_9FLAO</name>
<evidence type="ECO:0000256" key="4">
    <source>
        <dbReference type="ARBA" id="ARBA00023014"/>
    </source>
</evidence>
<dbReference type="PROSITE" id="PS51257">
    <property type="entry name" value="PROKAR_LIPOPROTEIN"/>
    <property type="match status" value="1"/>
</dbReference>
<organism evidence="9 10">
    <name type="scientific">Flavobacterium restrictum</name>
    <dbReference type="NCBI Taxonomy" id="2594428"/>
    <lineage>
        <taxon>Bacteria</taxon>
        <taxon>Pseudomonadati</taxon>
        <taxon>Bacteroidota</taxon>
        <taxon>Flavobacteriia</taxon>
        <taxon>Flavobacteriales</taxon>
        <taxon>Flavobacteriaceae</taxon>
        <taxon>Flavobacterium</taxon>
    </lineage>
</organism>
<evidence type="ECO:0000256" key="6">
    <source>
        <dbReference type="ARBA" id="ARBA00034078"/>
    </source>
</evidence>
<dbReference type="GO" id="GO:0046872">
    <property type="term" value="F:metal ion binding"/>
    <property type="evidence" value="ECO:0007669"/>
    <property type="project" value="UniProtKB-KW"/>
</dbReference>
<reference evidence="9 10" key="1">
    <citation type="submission" date="2019-07" db="EMBL/GenBank/DDBJ databases">
        <title>Novel species of Flavobacterium.</title>
        <authorList>
            <person name="Liu Q."/>
            <person name="Xin Y.-H."/>
        </authorList>
    </citation>
    <scope>NUCLEOTIDE SEQUENCE [LARGE SCALE GENOMIC DNA]</scope>
    <source>
        <strain evidence="9 10">LB1R34</strain>
    </source>
</reference>
<dbReference type="OrthoDB" id="165343at2"/>
<dbReference type="Gene3D" id="2.102.10.10">
    <property type="entry name" value="Rieske [2Fe-2S] iron-sulphur domain"/>
    <property type="match status" value="1"/>
</dbReference>
<gene>
    <name evidence="9" type="ORF">FNW21_04150</name>
</gene>
<keyword evidence="3" id="KW-0408">Iron</keyword>